<reference evidence="2 3" key="1">
    <citation type="journal article" date="2019" name="Int. J. Syst. Evol. Microbiol.">
        <title>The Global Catalogue of Microorganisms (GCM) 10K type strain sequencing project: providing services to taxonomists for standard genome sequencing and annotation.</title>
        <authorList>
            <consortium name="The Broad Institute Genomics Platform"/>
            <consortium name="The Broad Institute Genome Sequencing Center for Infectious Disease"/>
            <person name="Wu L."/>
            <person name="Ma J."/>
        </authorList>
    </citation>
    <scope>NUCLEOTIDE SEQUENCE [LARGE SCALE GENOMIC DNA]</scope>
    <source>
        <strain evidence="2 3">CGMCC 1.16026</strain>
    </source>
</reference>
<keyword evidence="3" id="KW-1185">Reference proteome</keyword>
<accession>A0ABD5QNC3</accession>
<name>A0ABD5QNC3_9EURY</name>
<dbReference type="Pfam" id="PF25929">
    <property type="entry name" value="DUF7974"/>
    <property type="match status" value="1"/>
</dbReference>
<protein>
    <recommendedName>
        <fullName evidence="1">DUF7974 domain-containing protein</fullName>
    </recommendedName>
</protein>
<dbReference type="AlphaFoldDB" id="A0ABD5QNC3"/>
<dbReference type="EMBL" id="JBHSKV010000002">
    <property type="protein sequence ID" value="MFC5133690.1"/>
    <property type="molecule type" value="Genomic_DNA"/>
</dbReference>
<dbReference type="InterPro" id="IPR058280">
    <property type="entry name" value="DUF7974"/>
</dbReference>
<organism evidence="2 3">
    <name type="scientific">Halorubrum glutamatedens</name>
    <dbReference type="NCBI Taxonomy" id="2707018"/>
    <lineage>
        <taxon>Archaea</taxon>
        <taxon>Methanobacteriati</taxon>
        <taxon>Methanobacteriota</taxon>
        <taxon>Stenosarchaea group</taxon>
        <taxon>Halobacteria</taxon>
        <taxon>Halobacteriales</taxon>
        <taxon>Haloferacaceae</taxon>
        <taxon>Halorubrum</taxon>
    </lineage>
</organism>
<evidence type="ECO:0000313" key="3">
    <source>
        <dbReference type="Proteomes" id="UP001596145"/>
    </source>
</evidence>
<gene>
    <name evidence="2" type="ORF">ACFPJA_02955</name>
</gene>
<feature type="domain" description="DUF7974" evidence="1">
    <location>
        <begin position="28"/>
        <end position="165"/>
    </location>
</feature>
<sequence>MVQRRHDGPTDRTGFDDTRNYLSDALGRIVPGRLARRAVTLEVETDRTAYARGDPVEITVRLRNRLPVPVELETTTRRQWGWRVDGVLEASDERRYVRSDPGTVGFRAGETRVATATWNGHFRRENETGLDRSVPADRGEHVVSAFLAVADPEPHHEDSTRIRIR</sequence>
<comment type="caution">
    <text evidence="2">The sequence shown here is derived from an EMBL/GenBank/DDBJ whole genome shotgun (WGS) entry which is preliminary data.</text>
</comment>
<evidence type="ECO:0000259" key="1">
    <source>
        <dbReference type="Pfam" id="PF25929"/>
    </source>
</evidence>
<proteinExistence type="predicted"/>
<dbReference type="RefSeq" id="WP_122105712.1">
    <property type="nucleotide sequence ID" value="NZ_JBHSKV010000002.1"/>
</dbReference>
<evidence type="ECO:0000313" key="2">
    <source>
        <dbReference type="EMBL" id="MFC5133690.1"/>
    </source>
</evidence>
<dbReference type="Proteomes" id="UP001596145">
    <property type="component" value="Unassembled WGS sequence"/>
</dbReference>